<evidence type="ECO:0000256" key="1">
    <source>
        <dbReference type="SAM" id="Phobius"/>
    </source>
</evidence>
<feature type="transmembrane region" description="Helical" evidence="1">
    <location>
        <begin position="269"/>
        <end position="287"/>
    </location>
</feature>
<feature type="transmembrane region" description="Helical" evidence="1">
    <location>
        <begin position="188"/>
        <end position="207"/>
    </location>
</feature>
<dbReference type="EMBL" id="CP121464">
    <property type="protein sequence ID" value="WFR82286.1"/>
    <property type="molecule type" value="Genomic_DNA"/>
</dbReference>
<sequence length="463" mass="51749">MATLSRLLADFLWPSLEKKYLRRQKEENDIFEKEVEKLSNSYKHYDFFSDSWNRNVKSVQGEKEKQSHKINLDVILHIAILAFLFVAGCVFFFIGKAHLDLPMTRFFFIFACVYLLLQWIAALRAIIRGLTAKAFFTYQNGETIYPQNKINSFLNEKNEVLFYISSLHQINQIKLDNLTVASRAINNYLWAMLFFTIMFIISMMIPASTSPSIVANEIIQSQKQITSTPTTDGNVADGLRMTLFIALAATFAMLGAALFLLGKTWRQKIVGGIMFVSGSILGLGGKIKFDTTLFALDNLVGEIQVKLTKVENTVDNPRPYYTFIRKVVTVGPFPDGGHLLDAHSTVECVRNALVRYDKIQVGGWEVIGRVDKRQLKPQPMGIYGSNQALAMARASWVVQKILTPQATFNVEHAVISVGGAQGIGTSVGVNDMQSDRAVDVFAMVNSHNDKGALDALPKPVICP</sequence>
<accession>A0ABY8IBD7</accession>
<keyword evidence="1" id="KW-0812">Transmembrane</keyword>
<name>A0ABY8IBD7_9BURK</name>
<dbReference type="Proteomes" id="UP001219584">
    <property type="component" value="Chromosome"/>
</dbReference>
<evidence type="ECO:0000313" key="2">
    <source>
        <dbReference type="EMBL" id="WFR82286.1"/>
    </source>
</evidence>
<proteinExistence type="predicted"/>
<organism evidence="2 3">
    <name type="scientific">Janthinobacterium rivuli</name>
    <dbReference type="NCBI Taxonomy" id="2751478"/>
    <lineage>
        <taxon>Bacteria</taxon>
        <taxon>Pseudomonadati</taxon>
        <taxon>Pseudomonadota</taxon>
        <taxon>Betaproteobacteria</taxon>
        <taxon>Burkholderiales</taxon>
        <taxon>Oxalobacteraceae</taxon>
        <taxon>Janthinobacterium</taxon>
    </lineage>
</organism>
<dbReference type="RefSeq" id="WP_278318778.1">
    <property type="nucleotide sequence ID" value="NZ_CP121464.1"/>
</dbReference>
<feature type="transmembrane region" description="Helical" evidence="1">
    <location>
        <begin position="241"/>
        <end position="262"/>
    </location>
</feature>
<feature type="transmembrane region" description="Helical" evidence="1">
    <location>
        <begin position="106"/>
        <end position="127"/>
    </location>
</feature>
<evidence type="ECO:0000313" key="3">
    <source>
        <dbReference type="Proteomes" id="UP001219584"/>
    </source>
</evidence>
<keyword evidence="1" id="KW-0472">Membrane</keyword>
<gene>
    <name evidence="2" type="ORF">P9875_14410</name>
</gene>
<feature type="transmembrane region" description="Helical" evidence="1">
    <location>
        <begin position="74"/>
        <end position="94"/>
    </location>
</feature>
<reference evidence="2 3" key="1">
    <citation type="submission" date="2023-04" db="EMBL/GenBank/DDBJ databases">
        <title>Nanopore sequencing of Janthinobacterium from water.</title>
        <authorList>
            <person name="Ciuchcinski K."/>
            <person name="Rokowska A."/>
            <person name="Dziewit L."/>
        </authorList>
    </citation>
    <scope>NUCLEOTIDE SEQUENCE [LARGE SCALE GENOMIC DNA]</scope>
    <source>
        <strain evidence="2 3">DEMB2</strain>
    </source>
</reference>
<keyword evidence="1" id="KW-1133">Transmembrane helix</keyword>
<keyword evidence="3" id="KW-1185">Reference proteome</keyword>
<protein>
    <submittedName>
        <fullName evidence="2">Uncharacterized protein</fullName>
    </submittedName>
</protein>